<accession>A0A3T0N091</accession>
<reference evidence="2 3" key="1">
    <citation type="submission" date="2018-10" db="EMBL/GenBank/DDBJ databases">
        <title>Parasedimentitalea marina sp. nov., a psychrophilic bacterium isolated from deep seawater of the New Britain Trench.</title>
        <authorList>
            <person name="Cao J."/>
        </authorList>
    </citation>
    <scope>NUCLEOTIDE SEQUENCE [LARGE SCALE GENOMIC DNA]</scope>
    <source>
        <strain evidence="2 3">W43</strain>
    </source>
</reference>
<evidence type="ECO:0000259" key="1">
    <source>
        <dbReference type="Pfam" id="PF01553"/>
    </source>
</evidence>
<dbReference type="Proteomes" id="UP000283063">
    <property type="component" value="Chromosome"/>
</dbReference>
<sequence length="292" mass="31529">MKLQHAIKHPLDSAMIERLHLRSENSAVLKIIRGLIHSSDAVSRTFFGHPFLALRESEAFLHQLYGLKGAELVAALMEHEGGTTITPHGLQHIPDDGPVVIAATHPTGMFDFAAHAAAVLKKRPDMKVVANQEAEKFIGADIMVSVTIDKHNRAVSGGKTHHAMLNHVKSGGALLIFGSGRVPDVRQGRLFEPAWRRGATQISKACQAPIVAAALDARNSSAYYRTRAFARFVSGGNDHFGAMIASLRYSAELLEKLGGQYDVLYAPVLPPGTDPATLKHTAEGLVPGLYQT</sequence>
<dbReference type="RefSeq" id="WP_127747994.1">
    <property type="nucleotide sequence ID" value="NZ_CP033219.1"/>
</dbReference>
<dbReference type="Pfam" id="PF01553">
    <property type="entry name" value="Acyltransferase"/>
    <property type="match status" value="1"/>
</dbReference>
<protein>
    <recommendedName>
        <fullName evidence="1">Phospholipid/glycerol acyltransferase domain-containing protein</fullName>
    </recommendedName>
</protein>
<dbReference type="KEGG" id="sedi:EBB79_05725"/>
<dbReference type="InterPro" id="IPR002123">
    <property type="entry name" value="Plipid/glycerol_acylTrfase"/>
</dbReference>
<keyword evidence="3" id="KW-1185">Reference proteome</keyword>
<dbReference type="GO" id="GO:0016746">
    <property type="term" value="F:acyltransferase activity"/>
    <property type="evidence" value="ECO:0007669"/>
    <property type="project" value="InterPro"/>
</dbReference>
<evidence type="ECO:0000313" key="2">
    <source>
        <dbReference type="EMBL" id="AZV77438.1"/>
    </source>
</evidence>
<dbReference type="OrthoDB" id="1113830at2"/>
<evidence type="ECO:0000313" key="3">
    <source>
        <dbReference type="Proteomes" id="UP000283063"/>
    </source>
</evidence>
<dbReference type="AlphaFoldDB" id="A0A3T0N091"/>
<name>A0A3T0N091_9RHOB</name>
<gene>
    <name evidence="2" type="ORF">EBB79_05725</name>
</gene>
<dbReference type="EMBL" id="CP033219">
    <property type="protein sequence ID" value="AZV77438.1"/>
    <property type="molecule type" value="Genomic_DNA"/>
</dbReference>
<proteinExistence type="predicted"/>
<feature type="domain" description="Phospholipid/glycerol acyltransferase" evidence="1">
    <location>
        <begin position="85"/>
        <end position="214"/>
    </location>
</feature>
<organism evidence="2 3">
    <name type="scientific">Parasedimentitalea marina</name>
    <dbReference type="NCBI Taxonomy" id="2483033"/>
    <lineage>
        <taxon>Bacteria</taxon>
        <taxon>Pseudomonadati</taxon>
        <taxon>Pseudomonadota</taxon>
        <taxon>Alphaproteobacteria</taxon>
        <taxon>Rhodobacterales</taxon>
        <taxon>Paracoccaceae</taxon>
        <taxon>Parasedimentitalea</taxon>
    </lineage>
</organism>